<dbReference type="PANTHER" id="PTHR11102:SF160">
    <property type="entry name" value="ERAD-ASSOCIATED E3 UBIQUITIN-PROTEIN LIGASE COMPONENT HRD3"/>
    <property type="match status" value="1"/>
</dbReference>
<dbReference type="Gene3D" id="1.25.40.10">
    <property type="entry name" value="Tetratricopeptide repeat domain"/>
    <property type="match status" value="1"/>
</dbReference>
<dbReference type="RefSeq" id="WP_274086609.1">
    <property type="nucleotide sequence ID" value="NZ_JAYEET010000048.1"/>
</dbReference>
<dbReference type="InterPro" id="IPR006597">
    <property type="entry name" value="Sel1-like"/>
</dbReference>
<keyword evidence="2" id="KW-1185">Reference proteome</keyword>
<comment type="caution">
    <text evidence="1">The sequence shown here is derived from an EMBL/GenBank/DDBJ whole genome shotgun (WGS) entry which is preliminary data.</text>
</comment>
<dbReference type="InterPro" id="IPR011990">
    <property type="entry name" value="TPR-like_helical_dom_sf"/>
</dbReference>
<reference evidence="1 2" key="1">
    <citation type="submission" date="2023-12" db="EMBL/GenBank/DDBJ databases">
        <title>Pseudomonas sp. T5W1.</title>
        <authorList>
            <person name="Maltman C."/>
        </authorList>
    </citation>
    <scope>NUCLEOTIDE SEQUENCE [LARGE SCALE GENOMIC DNA]</scope>
    <source>
        <strain evidence="1 2">T5W1</strain>
    </source>
</reference>
<dbReference type="PANTHER" id="PTHR11102">
    <property type="entry name" value="SEL-1-LIKE PROTEIN"/>
    <property type="match status" value="1"/>
</dbReference>
<organism evidence="1 2">
    <name type="scientific">Pseudomonas spirodelae</name>
    <dbReference type="NCBI Taxonomy" id="3101751"/>
    <lineage>
        <taxon>Bacteria</taxon>
        <taxon>Pseudomonadati</taxon>
        <taxon>Pseudomonadota</taxon>
        <taxon>Gammaproteobacteria</taxon>
        <taxon>Pseudomonadales</taxon>
        <taxon>Pseudomonadaceae</taxon>
        <taxon>Pseudomonas</taxon>
    </lineage>
</organism>
<accession>A0ABU5PCU5</accession>
<dbReference type="Pfam" id="PF08238">
    <property type="entry name" value="Sel1"/>
    <property type="match status" value="3"/>
</dbReference>
<name>A0ABU5PCU5_9PSED</name>
<sequence>MLHAPASYRQYAAGLAIALCCSNPAAGAPQEQIAREMIQVLEAYAVYKMGDFDEAYSRYLTLAEAGNRQGMLNVGNMHAAGLAVPQNHETALRWYRRAADTGDAIGMYEVGRAYAEGLGVPPDAAKAAEWYQRAAELDNSSAQWALGKNLYAQGNRLAGLSWIRTAARQGDNPAATQFLSRIEGHNPGGTTPSAAQRAAVLDTLAAADSAAQRRDAQGIVSGLSPQAQIRVRLPGGAWDSLSKAQLAALWQATFDRVEGYESQRSEPELLTAEGRIMAFSTITEHLQAPGATQVLEIHENATLQLVAGKALIHSLRLDIRRQGE</sequence>
<protein>
    <submittedName>
        <fullName evidence="1">Tetratricopeptide repeat protein</fullName>
    </submittedName>
</protein>
<gene>
    <name evidence="1" type="ORF">SOP97_16155</name>
</gene>
<dbReference type="SUPFAM" id="SSF81901">
    <property type="entry name" value="HCP-like"/>
    <property type="match status" value="1"/>
</dbReference>
<evidence type="ECO:0000313" key="2">
    <source>
        <dbReference type="Proteomes" id="UP001292571"/>
    </source>
</evidence>
<proteinExistence type="predicted"/>
<evidence type="ECO:0000313" key="1">
    <source>
        <dbReference type="EMBL" id="MEA1607335.1"/>
    </source>
</evidence>
<dbReference type="SMART" id="SM00671">
    <property type="entry name" value="SEL1"/>
    <property type="match status" value="3"/>
</dbReference>
<dbReference type="Proteomes" id="UP001292571">
    <property type="component" value="Unassembled WGS sequence"/>
</dbReference>
<dbReference type="EMBL" id="JAYEET010000048">
    <property type="protein sequence ID" value="MEA1607335.1"/>
    <property type="molecule type" value="Genomic_DNA"/>
</dbReference>
<dbReference type="InterPro" id="IPR050767">
    <property type="entry name" value="Sel1_AlgK"/>
</dbReference>